<protein>
    <submittedName>
        <fullName evidence="1">Uncharacterized protein</fullName>
    </submittedName>
</protein>
<proteinExistence type="predicted"/>
<name>A0A4E0RP72_FASHE</name>
<dbReference type="Proteomes" id="UP000230066">
    <property type="component" value="Unassembled WGS sequence"/>
</dbReference>
<gene>
    <name evidence="1" type="ORF">D915_006322</name>
</gene>
<dbReference type="AlphaFoldDB" id="A0A4E0RP72"/>
<evidence type="ECO:0000313" key="1">
    <source>
        <dbReference type="EMBL" id="THD22397.1"/>
    </source>
</evidence>
<sequence>MERKLLYSELAYACTNLLSSGENPEQSPSSDLNTAARLRLRETESVQSEMQIISVQTEKDEKPTVPAISGASMSLDNMKEVCSPYLPEQAMKE</sequence>
<accession>A0A4E0RP72</accession>
<reference evidence="1" key="1">
    <citation type="submission" date="2019-03" db="EMBL/GenBank/DDBJ databases">
        <title>Improved annotation for the trematode Fasciola hepatica.</title>
        <authorList>
            <person name="Choi Y.-J."/>
            <person name="Martin J."/>
            <person name="Mitreva M."/>
        </authorList>
    </citation>
    <scope>NUCLEOTIDE SEQUENCE [LARGE SCALE GENOMIC DNA]</scope>
</reference>
<keyword evidence="2" id="KW-1185">Reference proteome</keyword>
<dbReference type="EMBL" id="JXXN02002790">
    <property type="protein sequence ID" value="THD22397.1"/>
    <property type="molecule type" value="Genomic_DNA"/>
</dbReference>
<comment type="caution">
    <text evidence="1">The sequence shown here is derived from an EMBL/GenBank/DDBJ whole genome shotgun (WGS) entry which is preliminary data.</text>
</comment>
<organism evidence="1 2">
    <name type="scientific">Fasciola hepatica</name>
    <name type="common">Liver fluke</name>
    <dbReference type="NCBI Taxonomy" id="6192"/>
    <lineage>
        <taxon>Eukaryota</taxon>
        <taxon>Metazoa</taxon>
        <taxon>Spiralia</taxon>
        <taxon>Lophotrochozoa</taxon>
        <taxon>Platyhelminthes</taxon>
        <taxon>Trematoda</taxon>
        <taxon>Digenea</taxon>
        <taxon>Plagiorchiida</taxon>
        <taxon>Echinostomata</taxon>
        <taxon>Echinostomatoidea</taxon>
        <taxon>Fasciolidae</taxon>
        <taxon>Fasciola</taxon>
    </lineage>
</organism>
<evidence type="ECO:0000313" key="2">
    <source>
        <dbReference type="Proteomes" id="UP000230066"/>
    </source>
</evidence>